<evidence type="ECO:0000256" key="3">
    <source>
        <dbReference type="ARBA" id="ARBA00022989"/>
    </source>
</evidence>
<evidence type="ECO:0000256" key="6">
    <source>
        <dbReference type="ARBA" id="ARBA00023239"/>
    </source>
</evidence>
<evidence type="ECO:0000256" key="4">
    <source>
        <dbReference type="ARBA" id="ARBA00023136"/>
    </source>
</evidence>
<dbReference type="KEGG" id="tpol:Mal48_22020"/>
<dbReference type="InterPro" id="IPR007782">
    <property type="entry name" value="VKG_COase"/>
</dbReference>
<evidence type="ECO:0000313" key="9">
    <source>
        <dbReference type="EMBL" id="QDT32952.1"/>
    </source>
</evidence>
<evidence type="ECO:0000259" key="8">
    <source>
        <dbReference type="SMART" id="SM00752"/>
    </source>
</evidence>
<dbReference type="PANTHER" id="PTHR12639:SF7">
    <property type="entry name" value="HTTM DOMAIN-CONTAINING PROTEIN"/>
    <property type="match status" value="1"/>
</dbReference>
<dbReference type="EMBL" id="CP036267">
    <property type="protein sequence ID" value="QDT32952.1"/>
    <property type="molecule type" value="Genomic_DNA"/>
</dbReference>
<dbReference type="GO" id="GO:0008488">
    <property type="term" value="F:gamma-glutamyl carboxylase activity"/>
    <property type="evidence" value="ECO:0007669"/>
    <property type="project" value="InterPro"/>
</dbReference>
<keyword evidence="10" id="KW-1185">Reference proteome</keyword>
<dbReference type="Pfam" id="PF05090">
    <property type="entry name" value="HTTM"/>
    <property type="match status" value="1"/>
</dbReference>
<feature type="domain" description="HTTM-like" evidence="8">
    <location>
        <begin position="5"/>
        <end position="251"/>
    </location>
</feature>
<dbReference type="InterPro" id="IPR053934">
    <property type="entry name" value="HTTM_dom"/>
</dbReference>
<protein>
    <submittedName>
        <fullName evidence="9">Vitamin K-dependent gamma-carboxylase</fullName>
    </submittedName>
</protein>
<dbReference type="PANTHER" id="PTHR12639">
    <property type="entry name" value="VITAMIN K-DEPENDENT GAMMA-CARBOXYLASE"/>
    <property type="match status" value="1"/>
</dbReference>
<keyword evidence="3 7" id="KW-1133">Transmembrane helix</keyword>
<evidence type="ECO:0000256" key="7">
    <source>
        <dbReference type="SAM" id="Phobius"/>
    </source>
</evidence>
<accession>A0A517QMU3</accession>
<feature type="transmembrane region" description="Helical" evidence="7">
    <location>
        <begin position="214"/>
        <end position="239"/>
    </location>
</feature>
<dbReference type="GO" id="GO:0012505">
    <property type="term" value="C:endomembrane system"/>
    <property type="evidence" value="ECO:0007669"/>
    <property type="project" value="UniProtKB-SubCell"/>
</dbReference>
<keyword evidence="2 7" id="KW-0812">Transmembrane</keyword>
<dbReference type="Pfam" id="PF22777">
    <property type="entry name" value="VKGC_lumenal_dom"/>
    <property type="match status" value="1"/>
</dbReference>
<dbReference type="Proteomes" id="UP000315724">
    <property type="component" value="Chromosome"/>
</dbReference>
<keyword evidence="5" id="KW-1015">Disulfide bond</keyword>
<dbReference type="GO" id="GO:0019842">
    <property type="term" value="F:vitamin binding"/>
    <property type="evidence" value="ECO:0007669"/>
    <property type="project" value="TreeGrafter"/>
</dbReference>
<proteinExistence type="predicted"/>
<organism evidence="9 10">
    <name type="scientific">Thalassoglobus polymorphus</name>
    <dbReference type="NCBI Taxonomy" id="2527994"/>
    <lineage>
        <taxon>Bacteria</taxon>
        <taxon>Pseudomonadati</taxon>
        <taxon>Planctomycetota</taxon>
        <taxon>Planctomycetia</taxon>
        <taxon>Planctomycetales</taxon>
        <taxon>Planctomycetaceae</taxon>
        <taxon>Thalassoglobus</taxon>
    </lineage>
</organism>
<evidence type="ECO:0000313" key="10">
    <source>
        <dbReference type="Proteomes" id="UP000315724"/>
    </source>
</evidence>
<keyword evidence="4 7" id="KW-0472">Membrane</keyword>
<feature type="transmembrane region" description="Helical" evidence="7">
    <location>
        <begin position="186"/>
        <end position="207"/>
    </location>
</feature>
<dbReference type="AlphaFoldDB" id="A0A517QMU3"/>
<dbReference type="SMART" id="SM00752">
    <property type="entry name" value="HTTM"/>
    <property type="match status" value="1"/>
</dbReference>
<keyword evidence="6" id="KW-0456">Lyase</keyword>
<comment type="subcellular location">
    <subcellularLocation>
        <location evidence="1">Endomembrane system</location>
        <topology evidence="1">Multi-pass membrane protein</topology>
    </subcellularLocation>
</comment>
<sequence>MCWYACKFLSSGTVELFYTIPLIHFPYDGFEWVRPVDVKFVFDEQTYEFIHFQYLIMALTAFMIAVGLFYRVAAILFAVCFVYGFLIDKSYYQNHYYLVSLLSLQLPFLPAHRACSVDAYFFPSIRSQLVPTWTLWLIRFQIGVPYFFGGIAKIDPDWLRGQPMRMSMAAKTDLPLIGGPWMEQEWVVMTLVWGGMLFDILIVPGLLYKKTRPLAYILAVGFHLANSVIWTIGIFPWFMILTTTVFFEPDWPRRLFVWIRRKSYVSSSIDHKAWKPASARMQNLTTCFFILYVSWQCLFPLRSFVYPGNSNWDEYTHHFAWHMLLRAKECGLRIYATDPSSGRSGTVDLRSYVTGRQLGVISRDPRMIHQLCRFIAEDLEQRGHRGIEIRALALISLNGRKPQVVVDPSVDLGHLPLPSGYPDYVMPLTEPFRHDAWDYPLSEWEHRIDLKLPPQMQLSSR</sequence>
<evidence type="ECO:0000256" key="5">
    <source>
        <dbReference type="ARBA" id="ARBA00023157"/>
    </source>
</evidence>
<evidence type="ECO:0000256" key="2">
    <source>
        <dbReference type="ARBA" id="ARBA00022692"/>
    </source>
</evidence>
<dbReference type="InterPro" id="IPR011020">
    <property type="entry name" value="HTTM-like"/>
</dbReference>
<evidence type="ECO:0000256" key="1">
    <source>
        <dbReference type="ARBA" id="ARBA00004127"/>
    </source>
</evidence>
<dbReference type="InterPro" id="IPR053935">
    <property type="entry name" value="VKGC_lumenal_dom"/>
</dbReference>
<name>A0A517QMU3_9PLAN</name>
<feature type="transmembrane region" description="Helical" evidence="7">
    <location>
        <begin position="54"/>
        <end position="87"/>
    </location>
</feature>
<gene>
    <name evidence="9" type="ORF">Mal48_22020</name>
</gene>
<reference evidence="9 10" key="1">
    <citation type="submission" date="2019-02" db="EMBL/GenBank/DDBJ databases">
        <title>Deep-cultivation of Planctomycetes and their phenomic and genomic characterization uncovers novel biology.</title>
        <authorList>
            <person name="Wiegand S."/>
            <person name="Jogler M."/>
            <person name="Boedeker C."/>
            <person name="Pinto D."/>
            <person name="Vollmers J."/>
            <person name="Rivas-Marin E."/>
            <person name="Kohn T."/>
            <person name="Peeters S.H."/>
            <person name="Heuer A."/>
            <person name="Rast P."/>
            <person name="Oberbeckmann S."/>
            <person name="Bunk B."/>
            <person name="Jeske O."/>
            <person name="Meyerdierks A."/>
            <person name="Storesund J.E."/>
            <person name="Kallscheuer N."/>
            <person name="Luecker S."/>
            <person name="Lage O.M."/>
            <person name="Pohl T."/>
            <person name="Merkel B.J."/>
            <person name="Hornburger P."/>
            <person name="Mueller R.-W."/>
            <person name="Bruemmer F."/>
            <person name="Labrenz M."/>
            <person name="Spormann A.M."/>
            <person name="Op den Camp H."/>
            <person name="Overmann J."/>
            <person name="Amann R."/>
            <person name="Jetten M.S.M."/>
            <person name="Mascher T."/>
            <person name="Medema M.H."/>
            <person name="Devos D.P."/>
            <person name="Kaster A.-K."/>
            <person name="Ovreas L."/>
            <person name="Rohde M."/>
            <person name="Galperin M.Y."/>
            <person name="Jogler C."/>
        </authorList>
    </citation>
    <scope>NUCLEOTIDE SEQUENCE [LARGE SCALE GENOMIC DNA]</scope>
    <source>
        <strain evidence="9 10">Mal48</strain>
    </source>
</reference>